<dbReference type="Gene3D" id="3.40.1740.10">
    <property type="entry name" value="VC0467-like"/>
    <property type="match status" value="1"/>
</dbReference>
<name>A0A7H1NTK0_9PROT</name>
<gene>
    <name evidence="3" type="ORF">JGUZn3_18960</name>
</gene>
<dbReference type="HAMAP" id="MF_00758">
    <property type="entry name" value="UPF0301"/>
    <property type="match status" value="1"/>
</dbReference>
<accession>A0A7H1NTK0</accession>
<reference evidence="3 4" key="1">
    <citation type="submission" date="2020-08" db="EMBL/GenBank/DDBJ databases">
        <title>Complete genome sequence of Entomobacter blattae G55GP.</title>
        <authorList>
            <person name="Poehlein A."/>
            <person name="Guzman J."/>
            <person name="Daniel R."/>
            <person name="Vilcinskas A."/>
        </authorList>
    </citation>
    <scope>NUCLEOTIDE SEQUENCE [LARGE SCALE GENOMIC DNA]</scope>
    <source>
        <strain evidence="3 4">G55GP</strain>
    </source>
</reference>
<dbReference type="RefSeq" id="WP_203413300.1">
    <property type="nucleotide sequence ID" value="NZ_CP060244.1"/>
</dbReference>
<dbReference type="InterPro" id="IPR003774">
    <property type="entry name" value="AlgH-like"/>
</dbReference>
<evidence type="ECO:0000256" key="2">
    <source>
        <dbReference type="HAMAP-Rule" id="MF_00758"/>
    </source>
</evidence>
<dbReference type="Proteomes" id="UP000516349">
    <property type="component" value="Chromosome"/>
</dbReference>
<evidence type="ECO:0000313" key="3">
    <source>
        <dbReference type="EMBL" id="QNT79110.1"/>
    </source>
</evidence>
<dbReference type="PANTHER" id="PTHR30327:SF1">
    <property type="entry name" value="UPF0301 PROTEIN YQGE"/>
    <property type="match status" value="1"/>
</dbReference>
<comment type="similarity">
    <text evidence="1 2">Belongs to the UPF0301 (AlgH) family.</text>
</comment>
<dbReference type="Pfam" id="PF02622">
    <property type="entry name" value="DUF179"/>
    <property type="match status" value="1"/>
</dbReference>
<proteinExistence type="inferred from homology"/>
<dbReference type="AlphaFoldDB" id="A0A7H1NTK0"/>
<dbReference type="EMBL" id="CP060244">
    <property type="protein sequence ID" value="QNT79110.1"/>
    <property type="molecule type" value="Genomic_DNA"/>
</dbReference>
<dbReference type="PANTHER" id="PTHR30327">
    <property type="entry name" value="UNCHARACTERIZED PROTEIN YQGE"/>
    <property type="match status" value="1"/>
</dbReference>
<dbReference type="GO" id="GO:0005829">
    <property type="term" value="C:cytosol"/>
    <property type="evidence" value="ECO:0007669"/>
    <property type="project" value="TreeGrafter"/>
</dbReference>
<dbReference type="SUPFAM" id="SSF143456">
    <property type="entry name" value="VC0467-like"/>
    <property type="match status" value="1"/>
</dbReference>
<protein>
    <recommendedName>
        <fullName evidence="2">UPF0301 protein JGUZn3_18960</fullName>
    </recommendedName>
</protein>
<dbReference type="KEGG" id="ebla:JGUZn3_18960"/>
<sequence length="192" mass="21095">MTETIIHPSSLSGYLLVATPNLTDSIFAQSVIYICAHSVDGGAIGLIINKKLDHNVTEEITKQLHLMDSHSLSTIPITLGGPVETGRGLLLHSTEWDNKNSMPITPSISLSTSITILKDILSSKTPQKALLALGHSSWESGQLEEELKHNAWLPIKADDDIVFGKNYAQKWRKALLTLHIQPEHLTTFYGHA</sequence>
<keyword evidence="4" id="KW-1185">Reference proteome</keyword>
<organism evidence="3 4">
    <name type="scientific">Entomobacter blattae</name>
    <dbReference type="NCBI Taxonomy" id="2762277"/>
    <lineage>
        <taxon>Bacteria</taxon>
        <taxon>Pseudomonadati</taxon>
        <taxon>Pseudomonadota</taxon>
        <taxon>Alphaproteobacteria</taxon>
        <taxon>Acetobacterales</taxon>
        <taxon>Acetobacteraceae</taxon>
        <taxon>Entomobacter</taxon>
    </lineage>
</organism>
<evidence type="ECO:0000256" key="1">
    <source>
        <dbReference type="ARBA" id="ARBA00009600"/>
    </source>
</evidence>
<evidence type="ECO:0000313" key="4">
    <source>
        <dbReference type="Proteomes" id="UP000516349"/>
    </source>
</evidence>